<evidence type="ECO:0000313" key="3">
    <source>
        <dbReference type="Proteomes" id="UP000199691"/>
    </source>
</evidence>
<dbReference type="AlphaFoldDB" id="A0A1H0X1P0"/>
<sequence>MFASRKSAASTLISLIIATLAILGIASGTASAADTHWNTPATTTEGPGDCPEDTHWSTDLLVCVEDTHW</sequence>
<dbReference type="EMBL" id="FNIX01000027">
    <property type="protein sequence ID" value="SDP96386.1"/>
    <property type="molecule type" value="Genomic_DNA"/>
</dbReference>
<protein>
    <submittedName>
        <fullName evidence="2">Uncharacterized protein</fullName>
    </submittedName>
</protein>
<keyword evidence="3" id="KW-1185">Reference proteome</keyword>
<feature type="signal peptide" evidence="1">
    <location>
        <begin position="1"/>
        <end position="32"/>
    </location>
</feature>
<reference evidence="3" key="1">
    <citation type="submission" date="2016-10" db="EMBL/GenBank/DDBJ databases">
        <authorList>
            <person name="Varghese N."/>
            <person name="Submissions S."/>
        </authorList>
    </citation>
    <scope>NUCLEOTIDE SEQUENCE [LARGE SCALE GENOMIC DNA]</scope>
    <source>
        <strain evidence="3">CGMCC 4.6609</strain>
    </source>
</reference>
<evidence type="ECO:0000256" key="1">
    <source>
        <dbReference type="SAM" id="SignalP"/>
    </source>
</evidence>
<dbReference type="Proteomes" id="UP000199691">
    <property type="component" value="Unassembled WGS sequence"/>
</dbReference>
<accession>A0A1H0X1P0</accession>
<dbReference type="RefSeq" id="WP_090104761.1">
    <property type="nucleotide sequence ID" value="NZ_FNIX01000027.1"/>
</dbReference>
<evidence type="ECO:0000313" key="2">
    <source>
        <dbReference type="EMBL" id="SDP96386.1"/>
    </source>
</evidence>
<dbReference type="STRING" id="641025.SAMN05421507_12752"/>
<keyword evidence="1" id="KW-0732">Signal</keyword>
<gene>
    <name evidence="2" type="ORF">SAMN05421507_12752</name>
</gene>
<feature type="chain" id="PRO_5011461704" evidence="1">
    <location>
        <begin position="33"/>
        <end position="69"/>
    </location>
</feature>
<proteinExistence type="predicted"/>
<dbReference type="OrthoDB" id="3706233at2"/>
<name>A0A1H0X1P0_9PSEU</name>
<organism evidence="2 3">
    <name type="scientific">Lentzea jiangxiensis</name>
    <dbReference type="NCBI Taxonomy" id="641025"/>
    <lineage>
        <taxon>Bacteria</taxon>
        <taxon>Bacillati</taxon>
        <taxon>Actinomycetota</taxon>
        <taxon>Actinomycetes</taxon>
        <taxon>Pseudonocardiales</taxon>
        <taxon>Pseudonocardiaceae</taxon>
        <taxon>Lentzea</taxon>
    </lineage>
</organism>